<dbReference type="InterPro" id="IPR050463">
    <property type="entry name" value="Gfo/Idh/MocA_oxidrdct_glycsds"/>
</dbReference>
<dbReference type="STRING" id="383372.Rcas_2255"/>
<feature type="domain" description="GFO/IDH/MocA-like oxidoreductase" evidence="3">
    <location>
        <begin position="166"/>
        <end position="246"/>
    </location>
</feature>
<dbReference type="AlphaFoldDB" id="A7NLF5"/>
<protein>
    <submittedName>
        <fullName evidence="4">Oxidoreductase domain protein</fullName>
    </submittedName>
</protein>
<dbReference type="GO" id="GO:0016491">
    <property type="term" value="F:oxidoreductase activity"/>
    <property type="evidence" value="ECO:0007669"/>
    <property type="project" value="UniProtKB-KW"/>
</dbReference>
<dbReference type="eggNOG" id="COG0673">
    <property type="taxonomic scope" value="Bacteria"/>
</dbReference>
<dbReference type="RefSeq" id="WP_012120762.1">
    <property type="nucleotide sequence ID" value="NC_009767.1"/>
</dbReference>
<gene>
    <name evidence="4" type="ordered locus">Rcas_2255</name>
</gene>
<name>A7NLF5_ROSCS</name>
<keyword evidence="5" id="KW-1185">Reference proteome</keyword>
<evidence type="ECO:0000259" key="3">
    <source>
        <dbReference type="Pfam" id="PF22725"/>
    </source>
</evidence>
<keyword evidence="1" id="KW-0560">Oxidoreductase</keyword>
<dbReference type="KEGG" id="rca:Rcas_2255"/>
<dbReference type="Gene3D" id="3.30.360.10">
    <property type="entry name" value="Dihydrodipicolinate Reductase, domain 2"/>
    <property type="match status" value="1"/>
</dbReference>
<dbReference type="InterPro" id="IPR000683">
    <property type="entry name" value="Gfo/Idh/MocA-like_OxRdtase_N"/>
</dbReference>
<evidence type="ECO:0000313" key="5">
    <source>
        <dbReference type="Proteomes" id="UP000000263"/>
    </source>
</evidence>
<dbReference type="GO" id="GO:0000166">
    <property type="term" value="F:nucleotide binding"/>
    <property type="evidence" value="ECO:0007669"/>
    <property type="project" value="InterPro"/>
</dbReference>
<dbReference type="SUPFAM" id="SSF55347">
    <property type="entry name" value="Glyceraldehyde-3-phosphate dehydrogenase-like, C-terminal domain"/>
    <property type="match status" value="1"/>
</dbReference>
<dbReference type="OrthoDB" id="9783105at2"/>
<accession>A7NLF5</accession>
<dbReference type="EMBL" id="CP000804">
    <property type="protein sequence ID" value="ABU58338.1"/>
    <property type="molecule type" value="Genomic_DNA"/>
</dbReference>
<dbReference type="Gene3D" id="3.40.50.720">
    <property type="entry name" value="NAD(P)-binding Rossmann-like Domain"/>
    <property type="match status" value="1"/>
</dbReference>
<evidence type="ECO:0000313" key="4">
    <source>
        <dbReference type="EMBL" id="ABU58338.1"/>
    </source>
</evidence>
<evidence type="ECO:0000259" key="2">
    <source>
        <dbReference type="Pfam" id="PF01408"/>
    </source>
</evidence>
<feature type="domain" description="Gfo/Idh/MocA-like oxidoreductase N-terminal" evidence="2">
    <location>
        <begin position="4"/>
        <end position="133"/>
    </location>
</feature>
<reference evidence="4 5" key="1">
    <citation type="submission" date="2007-08" db="EMBL/GenBank/DDBJ databases">
        <title>Complete sequence of Roseiflexus castenholzii DSM 13941.</title>
        <authorList>
            <consortium name="US DOE Joint Genome Institute"/>
            <person name="Copeland A."/>
            <person name="Lucas S."/>
            <person name="Lapidus A."/>
            <person name="Barry K."/>
            <person name="Glavina del Rio T."/>
            <person name="Dalin E."/>
            <person name="Tice H."/>
            <person name="Pitluck S."/>
            <person name="Thompson L.S."/>
            <person name="Brettin T."/>
            <person name="Bruce D."/>
            <person name="Detter J.C."/>
            <person name="Han C."/>
            <person name="Tapia R."/>
            <person name="Schmutz J."/>
            <person name="Larimer F."/>
            <person name="Land M."/>
            <person name="Hauser L."/>
            <person name="Kyrpides N."/>
            <person name="Mikhailova N."/>
            <person name="Bryant D.A."/>
            <person name="Hanada S."/>
            <person name="Tsukatani Y."/>
            <person name="Richardson P."/>
        </authorList>
    </citation>
    <scope>NUCLEOTIDE SEQUENCE [LARGE SCALE GENOMIC DNA]</scope>
    <source>
        <strain evidence="5">DSM 13941 / HLO8</strain>
    </source>
</reference>
<dbReference type="SUPFAM" id="SSF51735">
    <property type="entry name" value="NAD(P)-binding Rossmann-fold domains"/>
    <property type="match status" value="1"/>
</dbReference>
<dbReference type="InterPro" id="IPR036291">
    <property type="entry name" value="NAD(P)-bd_dom_sf"/>
</dbReference>
<evidence type="ECO:0000256" key="1">
    <source>
        <dbReference type="ARBA" id="ARBA00023002"/>
    </source>
</evidence>
<proteinExistence type="predicted"/>
<dbReference type="HOGENOM" id="CLU_023194_1_4_0"/>
<sequence length="349" mass="38600">MYRVGIIGAGRPWRSTGATGFGMAHMHAEGYRASSDACLVAVADLSLDNARAFQQRHSVGAVYQDYRAMLAQERLDIVSICTWPHLHAEMVIACAESGVRAVHCEKPMAPTFGEAKRMIVACEASGTQLTFNHQRRFGEPFRAARHLVRAGAIGMLRRMEATCNDLFDWGTHWFDMLFFFNDETPVEWVIGQIDTRDSRTIFGVTVEGQGVSQFRFHNGVIGMVLTGASAPDSLIIRLYGDRGMIEIGGSDQAPLRLWNERAPGWQTIDVSEGLHDAICHTRAIRDLIDALSAGREPELSARRALRATEVIFASYESSRRRGRVDLPLTIDDSPLAAMMALDGSATERT</sequence>
<organism evidence="4 5">
    <name type="scientific">Roseiflexus castenholzii (strain DSM 13941 / HLO8)</name>
    <dbReference type="NCBI Taxonomy" id="383372"/>
    <lineage>
        <taxon>Bacteria</taxon>
        <taxon>Bacillati</taxon>
        <taxon>Chloroflexota</taxon>
        <taxon>Chloroflexia</taxon>
        <taxon>Chloroflexales</taxon>
        <taxon>Roseiflexineae</taxon>
        <taxon>Roseiflexaceae</taxon>
        <taxon>Roseiflexus</taxon>
    </lineage>
</organism>
<dbReference type="PANTHER" id="PTHR43818:SF11">
    <property type="entry name" value="BCDNA.GH03377"/>
    <property type="match status" value="1"/>
</dbReference>
<dbReference type="Pfam" id="PF01408">
    <property type="entry name" value="GFO_IDH_MocA"/>
    <property type="match status" value="1"/>
</dbReference>
<dbReference type="Proteomes" id="UP000000263">
    <property type="component" value="Chromosome"/>
</dbReference>
<dbReference type="PANTHER" id="PTHR43818">
    <property type="entry name" value="BCDNA.GH03377"/>
    <property type="match status" value="1"/>
</dbReference>
<dbReference type="InterPro" id="IPR055170">
    <property type="entry name" value="GFO_IDH_MocA-like_dom"/>
</dbReference>
<dbReference type="Pfam" id="PF22725">
    <property type="entry name" value="GFO_IDH_MocA_C3"/>
    <property type="match status" value="1"/>
</dbReference>